<sequence>MAQQFIGRGWSFPLRIDAAGGVAMVSDDHNIQQAMRLVLGTAPGERPMRPAFGCRIHEHVFASADATTAGLIAHEVRTSLKQWEPRIDVTDVDVGFDDDRPSIVYIDISYRIKSTNDARNLVFPFYTIPGED</sequence>
<organism evidence="2 3">
    <name type="scientific">Ilumatobacter fluminis</name>
    <dbReference type="NCBI Taxonomy" id="467091"/>
    <lineage>
        <taxon>Bacteria</taxon>
        <taxon>Bacillati</taxon>
        <taxon>Actinomycetota</taxon>
        <taxon>Acidimicrobiia</taxon>
        <taxon>Acidimicrobiales</taxon>
        <taxon>Ilumatobacteraceae</taxon>
        <taxon>Ilumatobacter</taxon>
    </lineage>
</organism>
<keyword evidence="3" id="KW-1185">Reference proteome</keyword>
<reference evidence="2 3" key="1">
    <citation type="submission" date="2019-03" db="EMBL/GenBank/DDBJ databases">
        <title>Sequencing the genomes of 1000 actinobacteria strains.</title>
        <authorList>
            <person name="Klenk H.-P."/>
        </authorList>
    </citation>
    <scope>NUCLEOTIDE SEQUENCE [LARGE SCALE GENOMIC DNA]</scope>
    <source>
        <strain evidence="2 3">DSM 18936</strain>
    </source>
</reference>
<dbReference type="RefSeq" id="WP_208294188.1">
    <property type="nucleotide sequence ID" value="NZ_JAVJPS010000038.1"/>
</dbReference>
<proteinExistence type="predicted"/>
<evidence type="ECO:0000313" key="2">
    <source>
        <dbReference type="EMBL" id="TDT17018.1"/>
    </source>
</evidence>
<dbReference type="InterPro" id="IPR007048">
    <property type="entry name" value="IraD/Gp25-like"/>
</dbReference>
<evidence type="ECO:0000313" key="3">
    <source>
        <dbReference type="Proteomes" id="UP000294558"/>
    </source>
</evidence>
<name>A0A4V3EJ55_9ACTN</name>
<protein>
    <recommendedName>
        <fullName evidence="1">IraD/Gp25-like domain-containing protein</fullName>
    </recommendedName>
</protein>
<accession>A0A4V3EJ55</accession>
<dbReference type="Gene3D" id="3.10.450.40">
    <property type="match status" value="1"/>
</dbReference>
<gene>
    <name evidence="2" type="ORF">BDK89_2619</name>
</gene>
<feature type="domain" description="IraD/Gp25-like" evidence="1">
    <location>
        <begin position="26"/>
        <end position="116"/>
    </location>
</feature>
<dbReference type="AlphaFoldDB" id="A0A4V3EJ55"/>
<dbReference type="SUPFAM" id="SSF160719">
    <property type="entry name" value="gpW/gp25-like"/>
    <property type="match status" value="1"/>
</dbReference>
<dbReference type="Pfam" id="PF04965">
    <property type="entry name" value="GPW_gp25"/>
    <property type="match status" value="1"/>
</dbReference>
<evidence type="ECO:0000259" key="1">
    <source>
        <dbReference type="Pfam" id="PF04965"/>
    </source>
</evidence>
<dbReference type="EMBL" id="SOAU01000001">
    <property type="protein sequence ID" value="TDT17018.1"/>
    <property type="molecule type" value="Genomic_DNA"/>
</dbReference>
<dbReference type="Proteomes" id="UP000294558">
    <property type="component" value="Unassembled WGS sequence"/>
</dbReference>
<comment type="caution">
    <text evidence="2">The sequence shown here is derived from an EMBL/GenBank/DDBJ whole genome shotgun (WGS) entry which is preliminary data.</text>
</comment>